<evidence type="ECO:0000256" key="1">
    <source>
        <dbReference type="SAM" id="MobiDB-lite"/>
    </source>
</evidence>
<proteinExistence type="predicted"/>
<evidence type="ECO:0000313" key="3">
    <source>
        <dbReference type="EMBL" id="CAG8533200.1"/>
    </source>
</evidence>
<reference evidence="3" key="1">
    <citation type="submission" date="2021-06" db="EMBL/GenBank/DDBJ databases">
        <authorList>
            <person name="Kallberg Y."/>
            <person name="Tangrot J."/>
            <person name="Rosling A."/>
        </authorList>
    </citation>
    <scope>NUCLEOTIDE SEQUENCE</scope>
    <source>
        <strain evidence="3">FL966</strain>
    </source>
</reference>
<protein>
    <submittedName>
        <fullName evidence="3">24697_t:CDS:1</fullName>
    </submittedName>
</protein>
<organism evidence="3 4">
    <name type="scientific">Cetraspora pellucida</name>
    <dbReference type="NCBI Taxonomy" id="1433469"/>
    <lineage>
        <taxon>Eukaryota</taxon>
        <taxon>Fungi</taxon>
        <taxon>Fungi incertae sedis</taxon>
        <taxon>Mucoromycota</taxon>
        <taxon>Glomeromycotina</taxon>
        <taxon>Glomeromycetes</taxon>
        <taxon>Diversisporales</taxon>
        <taxon>Gigasporaceae</taxon>
        <taxon>Cetraspora</taxon>
    </lineage>
</organism>
<evidence type="ECO:0000259" key="2">
    <source>
        <dbReference type="Pfam" id="PF13843"/>
    </source>
</evidence>
<keyword evidence="4" id="KW-1185">Reference proteome</keyword>
<gene>
    <name evidence="3" type="ORF">CPELLU_LOCUS3941</name>
</gene>
<dbReference type="Proteomes" id="UP000789759">
    <property type="component" value="Unassembled WGS sequence"/>
</dbReference>
<dbReference type="PANTHER" id="PTHR46599:SF3">
    <property type="entry name" value="PIGGYBAC TRANSPOSABLE ELEMENT-DERIVED PROTEIN 4"/>
    <property type="match status" value="1"/>
</dbReference>
<comment type="caution">
    <text evidence="3">The sequence shown here is derived from an EMBL/GenBank/DDBJ whole genome shotgun (WGS) entry which is preliminary data.</text>
</comment>
<dbReference type="OrthoDB" id="2400393at2759"/>
<sequence length="360" mass="41171">MSKTSPFTNLSFASSLSSLLENIEMYDDNNEYVPILTFCQYFLNDSDSDNENKDENAADTSVPKRKRKQALQLAPPPTFEPLVHPSPLRRTMGRYNLQRASCLGCLGYLSGLFKLPSHNQYWNEDPRLLIHQISKQMIFKCFESIKRFFHVSSSALTSILKNYFNKVELLLSHICEASKQYYTPESNVSVDKMIIRFSEKSIHTVRMKNKPVLEGFKIFSLCESGYTYTFLPTSYIASSNVAKVNSLTKVGSQVLHLVEQLPYKQYSYNIYINNYFTSVPLFQHLRQISVGACGTVRKTVARFPKELKVDKGAKLDWDVRSGVEVNGALAIFWQDNGPVTMLSTIHSLVGEKCEIEQERW</sequence>
<dbReference type="PANTHER" id="PTHR46599">
    <property type="entry name" value="PIGGYBAC TRANSPOSABLE ELEMENT-DERIVED PROTEIN 4"/>
    <property type="match status" value="1"/>
</dbReference>
<feature type="region of interest" description="Disordered" evidence="1">
    <location>
        <begin position="49"/>
        <end position="70"/>
    </location>
</feature>
<dbReference type="Pfam" id="PF13843">
    <property type="entry name" value="DDE_Tnp_1_7"/>
    <property type="match status" value="1"/>
</dbReference>
<evidence type="ECO:0000313" key="4">
    <source>
        <dbReference type="Proteomes" id="UP000789759"/>
    </source>
</evidence>
<dbReference type="InterPro" id="IPR029526">
    <property type="entry name" value="PGBD"/>
</dbReference>
<name>A0A9N9FGU4_9GLOM</name>
<feature type="domain" description="PiggyBac transposable element-derived protein" evidence="2">
    <location>
        <begin position="108"/>
        <end position="358"/>
    </location>
</feature>
<dbReference type="AlphaFoldDB" id="A0A9N9FGU4"/>
<dbReference type="EMBL" id="CAJVQA010001991">
    <property type="protein sequence ID" value="CAG8533200.1"/>
    <property type="molecule type" value="Genomic_DNA"/>
</dbReference>
<accession>A0A9N9FGU4</accession>